<evidence type="ECO:0000313" key="1">
    <source>
        <dbReference type="EMBL" id="NMO17146.1"/>
    </source>
</evidence>
<reference evidence="1 2" key="1">
    <citation type="submission" date="2020-04" db="EMBL/GenBank/DDBJ databases">
        <title>Draft genome of Pyxidicoccus fallax type strain.</title>
        <authorList>
            <person name="Whitworth D.E."/>
        </authorList>
    </citation>
    <scope>NUCLEOTIDE SEQUENCE [LARGE SCALE GENOMIC DNA]</scope>
    <source>
        <strain evidence="1 2">DSM 14698</strain>
    </source>
</reference>
<organism evidence="1 2">
    <name type="scientific">Pyxidicoccus fallax</name>
    <dbReference type="NCBI Taxonomy" id="394095"/>
    <lineage>
        <taxon>Bacteria</taxon>
        <taxon>Pseudomonadati</taxon>
        <taxon>Myxococcota</taxon>
        <taxon>Myxococcia</taxon>
        <taxon>Myxococcales</taxon>
        <taxon>Cystobacterineae</taxon>
        <taxon>Myxococcaceae</taxon>
        <taxon>Pyxidicoccus</taxon>
    </lineage>
</organism>
<protein>
    <submittedName>
        <fullName evidence="1">Uncharacterized protein</fullName>
    </submittedName>
</protein>
<accession>A0A848LF49</accession>
<name>A0A848LF49_9BACT</name>
<keyword evidence="2" id="KW-1185">Reference proteome</keyword>
<dbReference type="AlphaFoldDB" id="A0A848LF49"/>
<dbReference type="EMBL" id="JABBJJ010000089">
    <property type="protein sequence ID" value="NMO17146.1"/>
    <property type="molecule type" value="Genomic_DNA"/>
</dbReference>
<dbReference type="Proteomes" id="UP000518300">
    <property type="component" value="Unassembled WGS sequence"/>
</dbReference>
<sequence length="250" mass="26810">MAWRSPDSTPVIIRGRRVMFLQSKPGDGPQPVKKPPCEYCGKQGHPFAPSWGSSIGSSGILRDNILKGHEADVHPWYTGRWSIAAHHLICSEAMADDEVWARFCREFGYDLNRAQNGVILPMVLAVACELHVPVHVGPHAGGWAFDMDLAYPEAVKARLAKVARAVGAGGFCSSPSTLTDELDRLSAEILGRIATGRWTLTRDGQDYLPGGVGHATRVLRPHASALPAAPVIGMGPGLSPILESGPRRGA</sequence>
<dbReference type="Pfam" id="PF14412">
    <property type="entry name" value="AHH"/>
    <property type="match status" value="1"/>
</dbReference>
<gene>
    <name evidence="1" type="ORF">HG543_20105</name>
</gene>
<comment type="caution">
    <text evidence="1">The sequence shown here is derived from an EMBL/GenBank/DDBJ whole genome shotgun (WGS) entry which is preliminary data.</text>
</comment>
<dbReference type="InterPro" id="IPR032871">
    <property type="entry name" value="AHH_dom_containing"/>
</dbReference>
<evidence type="ECO:0000313" key="2">
    <source>
        <dbReference type="Proteomes" id="UP000518300"/>
    </source>
</evidence>
<proteinExistence type="predicted"/>